<evidence type="ECO:0000256" key="2">
    <source>
        <dbReference type="SAM" id="Phobius"/>
    </source>
</evidence>
<keyword evidence="2" id="KW-1133">Transmembrane helix</keyword>
<name>A0A0D0AE16_9AGAM</name>
<accession>A0A0D0AE16</accession>
<evidence type="ECO:0000256" key="1">
    <source>
        <dbReference type="SAM" id="MobiDB-lite"/>
    </source>
</evidence>
<dbReference type="AlphaFoldDB" id="A0A0D0AE16"/>
<dbReference type="InParanoid" id="A0A0D0AE16"/>
<organism evidence="3 4">
    <name type="scientific">Suillus luteus UH-Slu-Lm8-n1</name>
    <dbReference type="NCBI Taxonomy" id="930992"/>
    <lineage>
        <taxon>Eukaryota</taxon>
        <taxon>Fungi</taxon>
        <taxon>Dikarya</taxon>
        <taxon>Basidiomycota</taxon>
        <taxon>Agaricomycotina</taxon>
        <taxon>Agaricomycetes</taxon>
        <taxon>Agaricomycetidae</taxon>
        <taxon>Boletales</taxon>
        <taxon>Suillineae</taxon>
        <taxon>Suillaceae</taxon>
        <taxon>Suillus</taxon>
    </lineage>
</organism>
<protein>
    <submittedName>
        <fullName evidence="3">Uncharacterized protein</fullName>
    </submittedName>
</protein>
<keyword evidence="4" id="KW-1185">Reference proteome</keyword>
<proteinExistence type="predicted"/>
<gene>
    <name evidence="3" type="ORF">CY34DRAFT_16415</name>
</gene>
<reference evidence="4" key="2">
    <citation type="submission" date="2015-01" db="EMBL/GenBank/DDBJ databases">
        <title>Evolutionary Origins and Diversification of the Mycorrhizal Mutualists.</title>
        <authorList>
            <consortium name="DOE Joint Genome Institute"/>
            <consortium name="Mycorrhizal Genomics Consortium"/>
            <person name="Kohler A."/>
            <person name="Kuo A."/>
            <person name="Nagy L.G."/>
            <person name="Floudas D."/>
            <person name="Copeland A."/>
            <person name="Barry K.W."/>
            <person name="Cichocki N."/>
            <person name="Veneault-Fourrey C."/>
            <person name="LaButti K."/>
            <person name="Lindquist E.A."/>
            <person name="Lipzen A."/>
            <person name="Lundell T."/>
            <person name="Morin E."/>
            <person name="Murat C."/>
            <person name="Riley R."/>
            <person name="Ohm R."/>
            <person name="Sun H."/>
            <person name="Tunlid A."/>
            <person name="Henrissat B."/>
            <person name="Grigoriev I.V."/>
            <person name="Hibbett D.S."/>
            <person name="Martin F."/>
        </authorList>
    </citation>
    <scope>NUCLEOTIDE SEQUENCE [LARGE SCALE GENOMIC DNA]</scope>
    <source>
        <strain evidence="4">UH-Slu-Lm8-n1</strain>
    </source>
</reference>
<dbReference type="HOGENOM" id="CLU_108132_0_0_1"/>
<keyword evidence="2" id="KW-0812">Transmembrane</keyword>
<keyword evidence="2" id="KW-0472">Membrane</keyword>
<feature type="region of interest" description="Disordered" evidence="1">
    <location>
        <begin position="40"/>
        <end position="154"/>
    </location>
</feature>
<feature type="compositionally biased region" description="Polar residues" evidence="1">
    <location>
        <begin position="62"/>
        <end position="77"/>
    </location>
</feature>
<dbReference type="EMBL" id="KN835533">
    <property type="protein sequence ID" value="KIK36389.1"/>
    <property type="molecule type" value="Genomic_DNA"/>
</dbReference>
<feature type="transmembrane region" description="Helical" evidence="2">
    <location>
        <begin position="12"/>
        <end position="33"/>
    </location>
</feature>
<dbReference type="Proteomes" id="UP000054485">
    <property type="component" value="Unassembled WGS sequence"/>
</dbReference>
<sequence length="154" mass="16417">MNTMHPIPKGRVQTLIGGVALVGAGFGALWMLMQKRQAQKDEKGALPTWQTRIFQAQHPADNASNPATLRQIPSQPGGQSGSARRGSVAGPKTSPERVNEAVPHAPQTKSGVSNDPNVGPGPVEEPTPQRTDRNSGRVYTKAPAYVDSYNAKKD</sequence>
<evidence type="ECO:0000313" key="4">
    <source>
        <dbReference type="Proteomes" id="UP000054485"/>
    </source>
</evidence>
<dbReference type="OrthoDB" id="2850836at2759"/>
<feature type="compositionally biased region" description="Polar residues" evidence="1">
    <location>
        <begin position="107"/>
        <end position="116"/>
    </location>
</feature>
<reference evidence="3 4" key="1">
    <citation type="submission" date="2014-04" db="EMBL/GenBank/DDBJ databases">
        <authorList>
            <consortium name="DOE Joint Genome Institute"/>
            <person name="Kuo A."/>
            <person name="Ruytinx J."/>
            <person name="Rineau F."/>
            <person name="Colpaert J."/>
            <person name="Kohler A."/>
            <person name="Nagy L.G."/>
            <person name="Floudas D."/>
            <person name="Copeland A."/>
            <person name="Barry K.W."/>
            <person name="Cichocki N."/>
            <person name="Veneault-Fourrey C."/>
            <person name="LaButti K."/>
            <person name="Lindquist E.A."/>
            <person name="Lipzen A."/>
            <person name="Lundell T."/>
            <person name="Morin E."/>
            <person name="Murat C."/>
            <person name="Sun H."/>
            <person name="Tunlid A."/>
            <person name="Henrissat B."/>
            <person name="Grigoriev I.V."/>
            <person name="Hibbett D.S."/>
            <person name="Martin F."/>
            <person name="Nordberg H.P."/>
            <person name="Cantor M.N."/>
            <person name="Hua S.X."/>
        </authorList>
    </citation>
    <scope>NUCLEOTIDE SEQUENCE [LARGE SCALE GENOMIC DNA]</scope>
    <source>
        <strain evidence="3 4">UH-Slu-Lm8-n1</strain>
    </source>
</reference>
<evidence type="ECO:0000313" key="3">
    <source>
        <dbReference type="EMBL" id="KIK36389.1"/>
    </source>
</evidence>